<accession>A0A4C1YCW4</accession>
<dbReference type="AlphaFoldDB" id="A0A4C1YCW4"/>
<evidence type="ECO:0000313" key="2">
    <source>
        <dbReference type="EMBL" id="GBP72682.1"/>
    </source>
</evidence>
<feature type="region of interest" description="Disordered" evidence="1">
    <location>
        <begin position="1"/>
        <end position="52"/>
    </location>
</feature>
<protein>
    <submittedName>
        <fullName evidence="2">Uncharacterized protein</fullName>
    </submittedName>
</protein>
<dbReference type="EMBL" id="BGZK01001153">
    <property type="protein sequence ID" value="GBP72682.1"/>
    <property type="molecule type" value="Genomic_DNA"/>
</dbReference>
<reference evidence="2 3" key="1">
    <citation type="journal article" date="2019" name="Commun. Biol.">
        <title>The bagworm genome reveals a unique fibroin gene that provides high tensile strength.</title>
        <authorList>
            <person name="Kono N."/>
            <person name="Nakamura H."/>
            <person name="Ohtoshi R."/>
            <person name="Tomita M."/>
            <person name="Numata K."/>
            <person name="Arakawa K."/>
        </authorList>
    </citation>
    <scope>NUCLEOTIDE SEQUENCE [LARGE SCALE GENOMIC DNA]</scope>
</reference>
<keyword evidence="3" id="KW-1185">Reference proteome</keyword>
<feature type="compositionally biased region" description="Low complexity" evidence="1">
    <location>
        <begin position="26"/>
        <end position="39"/>
    </location>
</feature>
<proteinExistence type="predicted"/>
<comment type="caution">
    <text evidence="2">The sequence shown here is derived from an EMBL/GenBank/DDBJ whole genome shotgun (WGS) entry which is preliminary data.</text>
</comment>
<evidence type="ECO:0000313" key="3">
    <source>
        <dbReference type="Proteomes" id="UP000299102"/>
    </source>
</evidence>
<organism evidence="2 3">
    <name type="scientific">Eumeta variegata</name>
    <name type="common">Bagworm moth</name>
    <name type="synonym">Eumeta japonica</name>
    <dbReference type="NCBI Taxonomy" id="151549"/>
    <lineage>
        <taxon>Eukaryota</taxon>
        <taxon>Metazoa</taxon>
        <taxon>Ecdysozoa</taxon>
        <taxon>Arthropoda</taxon>
        <taxon>Hexapoda</taxon>
        <taxon>Insecta</taxon>
        <taxon>Pterygota</taxon>
        <taxon>Neoptera</taxon>
        <taxon>Endopterygota</taxon>
        <taxon>Lepidoptera</taxon>
        <taxon>Glossata</taxon>
        <taxon>Ditrysia</taxon>
        <taxon>Tineoidea</taxon>
        <taxon>Psychidae</taxon>
        <taxon>Oiketicinae</taxon>
        <taxon>Eumeta</taxon>
    </lineage>
</organism>
<dbReference type="Proteomes" id="UP000299102">
    <property type="component" value="Unassembled WGS sequence"/>
</dbReference>
<evidence type="ECO:0000256" key="1">
    <source>
        <dbReference type="SAM" id="MobiDB-lite"/>
    </source>
</evidence>
<name>A0A4C1YCW4_EUMVA</name>
<sequence>MNNLDGVHGTGRRGCPRRPDQTRPVSISKLSNSSSTNSLCRKRPKYHEARKSARKDVCLLIRVPARAAGARGGAAAAPRALSPAGFVTRCDNCRVLRLDDINSDFCK</sequence>
<gene>
    <name evidence="2" type="ORF">EVAR_52159_1</name>
</gene>